<dbReference type="AlphaFoldDB" id="A0A1I1TP23"/>
<dbReference type="EMBL" id="FOMJ01000006">
    <property type="protein sequence ID" value="SFD60244.1"/>
    <property type="molecule type" value="Genomic_DNA"/>
</dbReference>
<reference evidence="1 2" key="1">
    <citation type="submission" date="2016-10" db="EMBL/GenBank/DDBJ databases">
        <authorList>
            <person name="de Groot N.N."/>
        </authorList>
    </citation>
    <scope>NUCLEOTIDE SEQUENCE [LARGE SCALE GENOMIC DNA]</scope>
    <source>
        <strain evidence="1 2">HL3</strain>
    </source>
</reference>
<organism evidence="1 2">
    <name type="scientific">Thiohalospira halophila DSM 15071</name>
    <dbReference type="NCBI Taxonomy" id="1123397"/>
    <lineage>
        <taxon>Bacteria</taxon>
        <taxon>Pseudomonadati</taxon>
        <taxon>Pseudomonadota</taxon>
        <taxon>Gammaproteobacteria</taxon>
        <taxon>Thiohalospirales</taxon>
        <taxon>Thiohalospiraceae</taxon>
        <taxon>Thiohalospira</taxon>
    </lineage>
</organism>
<protein>
    <submittedName>
        <fullName evidence="1">Uncharacterized protein</fullName>
    </submittedName>
</protein>
<dbReference type="RefSeq" id="WP_093428582.1">
    <property type="nucleotide sequence ID" value="NZ_FOMJ01000006.1"/>
</dbReference>
<dbReference type="OrthoDB" id="5295983at2"/>
<accession>A0A1I1TP23</accession>
<evidence type="ECO:0000313" key="1">
    <source>
        <dbReference type="EMBL" id="SFD60244.1"/>
    </source>
</evidence>
<proteinExistence type="predicted"/>
<evidence type="ECO:0000313" key="2">
    <source>
        <dbReference type="Proteomes" id="UP000198611"/>
    </source>
</evidence>
<sequence length="153" mass="16799">MAVSEADVADAFDFTEAERAAIESAWRALMGDAVWLDLHAARVGALPRLRKRILELGESARSSLEAAHWLPPRERLRSALATTLKLRDTLETVERGLEGLDGGADREAFVARFGELRATLEATLEPRETRWAAILEAGSAIDEGEEDEDTESP</sequence>
<gene>
    <name evidence="1" type="ORF">SAMN05660831_01956</name>
</gene>
<dbReference type="Proteomes" id="UP000198611">
    <property type="component" value="Unassembled WGS sequence"/>
</dbReference>
<name>A0A1I1TP23_9GAMM</name>
<keyword evidence="2" id="KW-1185">Reference proteome</keyword>
<dbReference type="STRING" id="1123397.SAMN05660831_01956"/>